<keyword evidence="1" id="KW-0472">Membrane</keyword>
<feature type="transmembrane region" description="Helical" evidence="1">
    <location>
        <begin position="7"/>
        <end position="23"/>
    </location>
</feature>
<dbReference type="AlphaFoldDB" id="C0XPH7"/>
<dbReference type="GeneID" id="74902977"/>
<proteinExistence type="predicted"/>
<name>C0XPH7_CORLD</name>
<dbReference type="HOGENOM" id="CLU_3097840_0_0_11"/>
<comment type="caution">
    <text evidence="2">The sequence shown here is derived from an EMBL/GenBank/DDBJ whole genome shotgun (WGS) entry which is preliminary data.</text>
</comment>
<dbReference type="STRING" id="525263.HMPREF0298_0347"/>
<dbReference type="EMBL" id="ACHJ01000025">
    <property type="protein sequence ID" value="EEI17851.1"/>
    <property type="molecule type" value="Genomic_DNA"/>
</dbReference>
<evidence type="ECO:0000313" key="2">
    <source>
        <dbReference type="EMBL" id="EEI17851.1"/>
    </source>
</evidence>
<keyword evidence="3" id="KW-1185">Reference proteome</keyword>
<dbReference type="RefSeq" id="WP_006840829.1">
    <property type="nucleotide sequence ID" value="NZ_GG667195.1"/>
</dbReference>
<gene>
    <name evidence="2" type="ORF">HMPREF0298_0347</name>
</gene>
<evidence type="ECO:0000256" key="1">
    <source>
        <dbReference type="SAM" id="Phobius"/>
    </source>
</evidence>
<protein>
    <submittedName>
        <fullName evidence="2">Uncharacterized protein</fullName>
    </submittedName>
</protein>
<dbReference type="Proteomes" id="UP000006196">
    <property type="component" value="Unassembled WGS sequence"/>
</dbReference>
<accession>C0XPH7</accession>
<feature type="transmembrane region" description="Helical" evidence="1">
    <location>
        <begin position="29"/>
        <end position="46"/>
    </location>
</feature>
<organism evidence="2 3">
    <name type="scientific">Corynebacterium lipophiloflavum (strain ATCC 700352 / DSM 44291 / CCUG 37336 / JCM 10383 / DMMZ 1944)</name>
    <dbReference type="NCBI Taxonomy" id="525263"/>
    <lineage>
        <taxon>Bacteria</taxon>
        <taxon>Bacillati</taxon>
        <taxon>Actinomycetota</taxon>
        <taxon>Actinomycetes</taxon>
        <taxon>Mycobacteriales</taxon>
        <taxon>Corynebacteriaceae</taxon>
        <taxon>Corynebacterium</taxon>
    </lineage>
</organism>
<keyword evidence="1" id="KW-1133">Transmembrane helix</keyword>
<keyword evidence="1" id="KW-0812">Transmembrane</keyword>
<evidence type="ECO:0000313" key="3">
    <source>
        <dbReference type="Proteomes" id="UP000006196"/>
    </source>
</evidence>
<sequence>MRIPETPAKVIATLLIVLMFVASVQGWPWWVRLVAAALALTVIFLPKEPNK</sequence>
<reference evidence="2" key="1">
    <citation type="submission" date="2009-01" db="EMBL/GenBank/DDBJ databases">
        <authorList>
            <person name="Qin X."/>
            <person name="Bachman B."/>
            <person name="Battles P."/>
            <person name="Bell A."/>
            <person name="Bess C."/>
            <person name="Bickham C."/>
            <person name="Chaboub L."/>
            <person name="Chen D."/>
            <person name="Coyle M."/>
            <person name="Deiros D.R."/>
            <person name="Dinh H."/>
            <person name="Forbes L."/>
            <person name="Fowler G."/>
            <person name="Francisco L."/>
            <person name="Fu Q."/>
            <person name="Gubbala S."/>
            <person name="Hale W."/>
            <person name="Han Y."/>
            <person name="Hemphill L."/>
            <person name="Highlander S.K."/>
            <person name="Hirani K."/>
            <person name="Hogues M."/>
            <person name="Jackson L."/>
            <person name="Jakkamsetti A."/>
            <person name="Javaid M."/>
            <person name="Jiang H."/>
            <person name="Korchina V."/>
            <person name="Kovar C."/>
            <person name="Lara F."/>
            <person name="Lee S."/>
            <person name="Mata R."/>
            <person name="Mathew T."/>
            <person name="Moen C."/>
            <person name="Morales K."/>
            <person name="Munidasa M."/>
            <person name="Nazareth L."/>
            <person name="Ngo R."/>
            <person name="Nguyen L."/>
            <person name="Okwuonu G."/>
            <person name="Ongeri F."/>
            <person name="Patil S."/>
            <person name="Petrosino J."/>
            <person name="Pham C."/>
            <person name="Pham P."/>
            <person name="Pu L.-L."/>
            <person name="Puazo M."/>
            <person name="Raj R."/>
            <person name="Reid J."/>
            <person name="Rouhana J."/>
            <person name="Saada N."/>
            <person name="Shang Y."/>
            <person name="Simmons D."/>
            <person name="Thornton R."/>
            <person name="Warren J."/>
            <person name="Weissenberger G."/>
            <person name="Zhang J."/>
            <person name="Zhang L."/>
            <person name="Zhou C."/>
            <person name="Zhu D."/>
            <person name="Muzny D."/>
            <person name="Worley K."/>
            <person name="Gibbs R."/>
        </authorList>
    </citation>
    <scope>NUCLEOTIDE SEQUENCE [LARGE SCALE GENOMIC DNA]</scope>
    <source>
        <strain evidence="2">DSM 44291</strain>
    </source>
</reference>